<proteinExistence type="predicted"/>
<comment type="caution">
    <text evidence="1">The sequence shown here is derived from an EMBL/GenBank/DDBJ whole genome shotgun (WGS) entry which is preliminary data.</text>
</comment>
<name>A0AAP5EEE2_9GAMM</name>
<dbReference type="EMBL" id="JAUTAS010000001">
    <property type="protein sequence ID" value="MDQ1109486.1"/>
    <property type="molecule type" value="Genomic_DNA"/>
</dbReference>
<dbReference type="RefSeq" id="WP_307107329.1">
    <property type="nucleotide sequence ID" value="NZ_JAUTAS010000001.1"/>
</dbReference>
<evidence type="ECO:0000313" key="1">
    <source>
        <dbReference type="EMBL" id="MDQ1109486.1"/>
    </source>
</evidence>
<evidence type="ECO:0000313" key="2">
    <source>
        <dbReference type="Proteomes" id="UP001226084"/>
    </source>
</evidence>
<protein>
    <submittedName>
        <fullName evidence="1">Uncharacterized protein</fullName>
    </submittedName>
</protein>
<gene>
    <name evidence="1" type="ORF">QE424_002645</name>
</gene>
<accession>A0AAP5EEE2</accession>
<reference evidence="1" key="1">
    <citation type="submission" date="2023-07" db="EMBL/GenBank/DDBJ databases">
        <title>Functional and genomic diversity of the sorghum phyllosphere microbiome.</title>
        <authorList>
            <person name="Shade A."/>
        </authorList>
    </citation>
    <scope>NUCLEOTIDE SEQUENCE</scope>
    <source>
        <strain evidence="1">SORGH_AS_0457</strain>
    </source>
</reference>
<organism evidence="1 2">
    <name type="scientific">Stenotrophomonas rhizophila</name>
    <dbReference type="NCBI Taxonomy" id="216778"/>
    <lineage>
        <taxon>Bacteria</taxon>
        <taxon>Pseudomonadati</taxon>
        <taxon>Pseudomonadota</taxon>
        <taxon>Gammaproteobacteria</taxon>
        <taxon>Lysobacterales</taxon>
        <taxon>Lysobacteraceae</taxon>
        <taxon>Stenotrophomonas</taxon>
    </lineage>
</organism>
<dbReference type="AlphaFoldDB" id="A0AAP5EEE2"/>
<sequence>MESKSWDEVRKRRMLLAEERERAHLRLRHGAALVQAINEAASCSLRIEDFRTRSSDWDIVWPQDIRNAPGLVRAYVGLAEALRVMRCVERRLGPLEGEIGFHEKDYLGFTPVSGFAVTSMVAVAASTGDSALFHSEAAGVVILVDCYGYNAEEQFSVVIQGAGVPPDLDLEPDR</sequence>
<dbReference type="Proteomes" id="UP001226084">
    <property type="component" value="Unassembled WGS sequence"/>
</dbReference>